<accession>A0A6I4II19</accession>
<sequence>MKEDFLHYIWLHKKINVNQLYTTKGEKLEILHFGHYLQTAGPDFFNAQLIIDYQKWAGNIEIHLKSSDWYVHHHEKDANYDNVILHVVWEHDVDVYRKDNTEIPVLELKQYVASKDILNYTQLTNPKSWINCENQIGLIESFVLENWLERLFLERLETKSELVFSLLKVSKNDWESVLFCLLAKNFGLNSNGPSFFKMAQSIPFQVLRKEMNHQENLEALFFGLNSLLVLDGEDTYFQLLKAKWNLLKEKYQLQSNHLEKVHFYKLRPDNFPTIRLSQLAVLYHTIPNLFEKCIRSSNLIDLYQLFDVNASVYWNYHYNFDRESSFKKKRISKSFIDLLIINTIVPIQFAYSKYLGKDSSEAILDLIRQIKPEKNNMIFKFAYFGVTSKSALESQSLLQLKKQYCDVQRCLDCHIGIHLIRK</sequence>
<comment type="caution">
    <text evidence="1">The sequence shown here is derived from an EMBL/GenBank/DDBJ whole genome shotgun (WGS) entry which is preliminary data.</text>
</comment>
<name>A0A6I4II19_9FLAO</name>
<dbReference type="InterPro" id="IPR021272">
    <property type="entry name" value="DUF2851"/>
</dbReference>
<reference evidence="2" key="1">
    <citation type="submission" date="2019-05" db="EMBL/GenBank/DDBJ databases">
        <title>Flavobacterium profundi sp. nov., isolated from a deep-sea seamount.</title>
        <authorList>
            <person name="Zhang D.-C."/>
        </authorList>
    </citation>
    <scope>NUCLEOTIDE SEQUENCE [LARGE SCALE GENOMIC DNA]</scope>
    <source>
        <strain evidence="2">TP390</strain>
    </source>
</reference>
<dbReference type="OrthoDB" id="1005072at2"/>
<organism evidence="1 2">
    <name type="scientific">Flavobacterium profundi</name>
    <dbReference type="NCBI Taxonomy" id="1774945"/>
    <lineage>
        <taxon>Bacteria</taxon>
        <taxon>Pseudomonadati</taxon>
        <taxon>Bacteroidota</taxon>
        <taxon>Flavobacteriia</taxon>
        <taxon>Flavobacteriales</taxon>
        <taxon>Flavobacteriaceae</taxon>
        <taxon>Flavobacterium</taxon>
    </lineage>
</organism>
<dbReference type="EMBL" id="WQLW01000005">
    <property type="protein sequence ID" value="MVO09258.1"/>
    <property type="molecule type" value="Genomic_DNA"/>
</dbReference>
<dbReference type="Pfam" id="PF11013">
    <property type="entry name" value="DUF2851"/>
    <property type="match status" value="1"/>
</dbReference>
<proteinExistence type="predicted"/>
<evidence type="ECO:0000313" key="2">
    <source>
        <dbReference type="Proteomes" id="UP000431264"/>
    </source>
</evidence>
<dbReference type="Proteomes" id="UP000431264">
    <property type="component" value="Unassembled WGS sequence"/>
</dbReference>
<keyword evidence="2" id="KW-1185">Reference proteome</keyword>
<dbReference type="AlphaFoldDB" id="A0A6I4II19"/>
<protein>
    <submittedName>
        <fullName evidence="1">DUF2851 family protein</fullName>
    </submittedName>
</protein>
<evidence type="ECO:0000313" key="1">
    <source>
        <dbReference type="EMBL" id="MVO09258.1"/>
    </source>
</evidence>
<dbReference type="RefSeq" id="WP_140997636.1">
    <property type="nucleotide sequence ID" value="NZ_VDCZ01000005.1"/>
</dbReference>
<gene>
    <name evidence="1" type="ORF">GOQ30_08825</name>
</gene>